<dbReference type="EMBL" id="LFYR01000223">
    <property type="protein sequence ID" value="KMZ74923.1"/>
    <property type="molecule type" value="Genomic_DNA"/>
</dbReference>
<evidence type="ECO:0000256" key="3">
    <source>
        <dbReference type="ARBA" id="ARBA00023015"/>
    </source>
</evidence>
<gene>
    <name evidence="9" type="ORF">ZOSMA_120G00130</name>
</gene>
<dbReference type="SMART" id="SM00717">
    <property type="entry name" value="SANT"/>
    <property type="match status" value="2"/>
</dbReference>
<keyword evidence="10" id="KW-1185">Reference proteome</keyword>
<evidence type="ECO:0000313" key="9">
    <source>
        <dbReference type="EMBL" id="KMZ74923.1"/>
    </source>
</evidence>
<dbReference type="InterPro" id="IPR015495">
    <property type="entry name" value="Myb_TF_plants"/>
</dbReference>
<keyword evidence="6" id="KW-0539">Nucleus</keyword>
<comment type="caution">
    <text evidence="9">The sequence shown here is derived from an EMBL/GenBank/DDBJ whole genome shotgun (WGS) entry which is preliminary data.</text>
</comment>
<feature type="domain" description="HTH myb-type" evidence="8">
    <location>
        <begin position="71"/>
        <end position="125"/>
    </location>
</feature>
<keyword evidence="4" id="KW-0238">DNA-binding</keyword>
<dbReference type="GO" id="GO:0005634">
    <property type="term" value="C:nucleus"/>
    <property type="evidence" value="ECO:0000318"/>
    <property type="project" value="GO_Central"/>
</dbReference>
<organism evidence="9 10">
    <name type="scientific">Zostera marina</name>
    <name type="common">Eelgrass</name>
    <dbReference type="NCBI Taxonomy" id="29655"/>
    <lineage>
        <taxon>Eukaryota</taxon>
        <taxon>Viridiplantae</taxon>
        <taxon>Streptophyta</taxon>
        <taxon>Embryophyta</taxon>
        <taxon>Tracheophyta</taxon>
        <taxon>Spermatophyta</taxon>
        <taxon>Magnoliopsida</taxon>
        <taxon>Liliopsida</taxon>
        <taxon>Zosteraceae</taxon>
        <taxon>Zostera</taxon>
    </lineage>
</organism>
<dbReference type="AlphaFoldDB" id="A0A0K9Q0T8"/>
<keyword evidence="5" id="KW-0804">Transcription</keyword>
<dbReference type="CDD" id="cd00167">
    <property type="entry name" value="SANT"/>
    <property type="match status" value="2"/>
</dbReference>
<dbReference type="InterPro" id="IPR017930">
    <property type="entry name" value="Myb_dom"/>
</dbReference>
<dbReference type="GO" id="GO:0030154">
    <property type="term" value="P:cell differentiation"/>
    <property type="evidence" value="ECO:0000318"/>
    <property type="project" value="GO_Central"/>
</dbReference>
<dbReference type="PANTHER" id="PTHR47999:SF96">
    <property type="entry name" value="TRANSCRIPTION REPRESSOR MYB6-LIKE"/>
    <property type="match status" value="1"/>
</dbReference>
<proteinExistence type="predicted"/>
<dbReference type="FunFam" id="1.10.10.60:FF:000001">
    <property type="entry name" value="MYB-related transcription factor"/>
    <property type="match status" value="1"/>
</dbReference>
<dbReference type="Proteomes" id="UP000036987">
    <property type="component" value="Unassembled WGS sequence"/>
</dbReference>
<evidence type="ECO:0000256" key="1">
    <source>
        <dbReference type="ARBA" id="ARBA00004123"/>
    </source>
</evidence>
<reference evidence="10" key="1">
    <citation type="journal article" date="2016" name="Nature">
        <title>The genome of the seagrass Zostera marina reveals angiosperm adaptation to the sea.</title>
        <authorList>
            <person name="Olsen J.L."/>
            <person name="Rouze P."/>
            <person name="Verhelst B."/>
            <person name="Lin Y.-C."/>
            <person name="Bayer T."/>
            <person name="Collen J."/>
            <person name="Dattolo E."/>
            <person name="De Paoli E."/>
            <person name="Dittami S."/>
            <person name="Maumus F."/>
            <person name="Michel G."/>
            <person name="Kersting A."/>
            <person name="Lauritano C."/>
            <person name="Lohaus R."/>
            <person name="Toepel M."/>
            <person name="Tonon T."/>
            <person name="Vanneste K."/>
            <person name="Amirebrahimi M."/>
            <person name="Brakel J."/>
            <person name="Bostroem C."/>
            <person name="Chovatia M."/>
            <person name="Grimwood J."/>
            <person name="Jenkins J.W."/>
            <person name="Jueterbock A."/>
            <person name="Mraz A."/>
            <person name="Stam W.T."/>
            <person name="Tice H."/>
            <person name="Bornberg-Bauer E."/>
            <person name="Green P.J."/>
            <person name="Pearson G.A."/>
            <person name="Procaccini G."/>
            <person name="Duarte C.M."/>
            <person name="Schmutz J."/>
            <person name="Reusch T.B.H."/>
            <person name="Van de Peer Y."/>
        </authorList>
    </citation>
    <scope>NUCLEOTIDE SEQUENCE [LARGE SCALE GENOMIC DNA]</scope>
    <source>
        <strain evidence="10">cv. Finnish</strain>
    </source>
</reference>
<evidence type="ECO:0000259" key="7">
    <source>
        <dbReference type="PROSITE" id="PS50090"/>
    </source>
</evidence>
<comment type="subcellular location">
    <subcellularLocation>
        <location evidence="1">Nucleus</location>
    </subcellularLocation>
</comment>
<dbReference type="PROSITE" id="PS51294">
    <property type="entry name" value="HTH_MYB"/>
    <property type="match status" value="2"/>
</dbReference>
<dbReference type="InterPro" id="IPR001005">
    <property type="entry name" value="SANT/Myb"/>
</dbReference>
<protein>
    <submittedName>
        <fullName evidence="9">Transcription repressor MYB5</fullName>
    </submittedName>
</protein>
<evidence type="ECO:0000256" key="5">
    <source>
        <dbReference type="ARBA" id="ARBA00023163"/>
    </source>
</evidence>
<feature type="domain" description="HTH myb-type" evidence="8">
    <location>
        <begin position="22"/>
        <end position="70"/>
    </location>
</feature>
<dbReference type="InterPro" id="IPR009057">
    <property type="entry name" value="Homeodomain-like_sf"/>
</dbReference>
<dbReference type="GO" id="GO:0000976">
    <property type="term" value="F:transcription cis-regulatory region binding"/>
    <property type="evidence" value="ECO:0000318"/>
    <property type="project" value="GO_Central"/>
</dbReference>
<keyword evidence="3" id="KW-0805">Transcription regulation</keyword>
<feature type="domain" description="Myb-like" evidence="7">
    <location>
        <begin position="22"/>
        <end position="70"/>
    </location>
</feature>
<evidence type="ECO:0000259" key="8">
    <source>
        <dbReference type="PROSITE" id="PS51294"/>
    </source>
</evidence>
<dbReference type="PANTHER" id="PTHR47999">
    <property type="entry name" value="TRANSCRIPTION FACTOR MYB8-RELATED-RELATED"/>
    <property type="match status" value="1"/>
</dbReference>
<feature type="domain" description="Myb-like" evidence="7">
    <location>
        <begin position="71"/>
        <end position="121"/>
    </location>
</feature>
<name>A0A0K9Q0T8_ZOSMR</name>
<sequence length="256" mass="29234">MGRKPERSSEKKSKDVVLKLTNKGAWTAEEDRKLVNYVLENGDKKWRTLPSKAGLNRCGKSCRLRWLNYLRPGIKRGNISEDEEDLIIRLHNLLGNRWSLIAGRLPGRTDNEIKNHWNTHLSKKLLTISDLNTKFCTDNNGNSISEFSPSVEEEAPLPLPLPLPTAHLMSSNTGATDHEALIQQLQHEDQELEIGRLRVVGMEDDDQYTNANTTTDFETCHSPLGTWFQSFLGEFCSYNDLSTLLDYKDNCFLRFP</sequence>
<evidence type="ECO:0000313" key="10">
    <source>
        <dbReference type="Proteomes" id="UP000036987"/>
    </source>
</evidence>
<dbReference type="Gene3D" id="1.10.10.60">
    <property type="entry name" value="Homeodomain-like"/>
    <property type="match status" value="2"/>
</dbReference>
<accession>A0A0K9Q0T8</accession>
<keyword evidence="2" id="KW-0677">Repeat</keyword>
<dbReference type="OrthoDB" id="2143914at2759"/>
<dbReference type="GO" id="GO:0006355">
    <property type="term" value="P:regulation of DNA-templated transcription"/>
    <property type="evidence" value="ECO:0000318"/>
    <property type="project" value="GO_Central"/>
</dbReference>
<dbReference type="Pfam" id="PF00249">
    <property type="entry name" value="Myb_DNA-binding"/>
    <property type="match status" value="2"/>
</dbReference>
<dbReference type="PROSITE" id="PS50090">
    <property type="entry name" value="MYB_LIKE"/>
    <property type="match status" value="2"/>
</dbReference>
<evidence type="ECO:0000256" key="6">
    <source>
        <dbReference type="ARBA" id="ARBA00023242"/>
    </source>
</evidence>
<evidence type="ECO:0000256" key="2">
    <source>
        <dbReference type="ARBA" id="ARBA00022737"/>
    </source>
</evidence>
<evidence type="ECO:0000256" key="4">
    <source>
        <dbReference type="ARBA" id="ARBA00023125"/>
    </source>
</evidence>
<dbReference type="SUPFAM" id="SSF46689">
    <property type="entry name" value="Homeodomain-like"/>
    <property type="match status" value="1"/>
</dbReference>